<keyword evidence="4 9" id="KW-0808">Transferase</keyword>
<organism evidence="10 11">
    <name type="scientific">Variovorax beijingensis</name>
    <dbReference type="NCBI Taxonomy" id="2496117"/>
    <lineage>
        <taxon>Bacteria</taxon>
        <taxon>Pseudomonadati</taxon>
        <taxon>Pseudomonadota</taxon>
        <taxon>Betaproteobacteria</taxon>
        <taxon>Burkholderiales</taxon>
        <taxon>Comamonadaceae</taxon>
        <taxon>Variovorax</taxon>
    </lineage>
</organism>
<protein>
    <recommendedName>
        <fullName evidence="3 9">Gluconokinase</fullName>
        <ecNumber evidence="3 9">2.7.1.12</ecNumber>
    </recommendedName>
</protein>
<evidence type="ECO:0000313" key="11">
    <source>
        <dbReference type="Proteomes" id="UP000271590"/>
    </source>
</evidence>
<evidence type="ECO:0000256" key="3">
    <source>
        <dbReference type="ARBA" id="ARBA00012054"/>
    </source>
</evidence>
<evidence type="ECO:0000256" key="7">
    <source>
        <dbReference type="ARBA" id="ARBA00022840"/>
    </source>
</evidence>
<dbReference type="EC" id="2.7.1.12" evidence="3 9"/>
<comment type="pathway">
    <text evidence="1">Carbohydrate acid metabolism.</text>
</comment>
<evidence type="ECO:0000256" key="9">
    <source>
        <dbReference type="RuleBase" id="RU363066"/>
    </source>
</evidence>
<dbReference type="EMBL" id="RQXU01000020">
    <property type="protein sequence ID" value="RRH83680.1"/>
    <property type="molecule type" value="Genomic_DNA"/>
</dbReference>
<dbReference type="GO" id="GO:0005975">
    <property type="term" value="P:carbohydrate metabolic process"/>
    <property type="evidence" value="ECO:0007669"/>
    <property type="project" value="InterPro"/>
</dbReference>
<comment type="catalytic activity">
    <reaction evidence="8 9">
        <text>D-gluconate + ATP = 6-phospho-D-gluconate + ADP + H(+)</text>
        <dbReference type="Rhea" id="RHEA:19433"/>
        <dbReference type="ChEBI" id="CHEBI:15378"/>
        <dbReference type="ChEBI" id="CHEBI:18391"/>
        <dbReference type="ChEBI" id="CHEBI:30616"/>
        <dbReference type="ChEBI" id="CHEBI:58759"/>
        <dbReference type="ChEBI" id="CHEBI:456216"/>
        <dbReference type="EC" id="2.7.1.12"/>
    </reaction>
</comment>
<dbReference type="NCBIfam" id="TIGR01313">
    <property type="entry name" value="therm_gnt_kin"/>
    <property type="match status" value="1"/>
</dbReference>
<dbReference type="Gene3D" id="3.40.50.300">
    <property type="entry name" value="P-loop containing nucleotide triphosphate hydrolases"/>
    <property type="match status" value="1"/>
</dbReference>
<dbReference type="InterPro" id="IPR006001">
    <property type="entry name" value="Therm_gnt_kin"/>
</dbReference>
<name>A0A3P3EB51_9BURK</name>
<evidence type="ECO:0000256" key="8">
    <source>
        <dbReference type="ARBA" id="ARBA00048090"/>
    </source>
</evidence>
<keyword evidence="7 9" id="KW-0067">ATP-binding</keyword>
<dbReference type="GO" id="GO:0005524">
    <property type="term" value="F:ATP binding"/>
    <property type="evidence" value="ECO:0007669"/>
    <property type="project" value="UniProtKB-KW"/>
</dbReference>
<proteinExistence type="inferred from homology"/>
<dbReference type="SUPFAM" id="SSF52540">
    <property type="entry name" value="P-loop containing nucleoside triphosphate hydrolases"/>
    <property type="match status" value="1"/>
</dbReference>
<dbReference type="RefSeq" id="WP_124960967.1">
    <property type="nucleotide sequence ID" value="NZ_CBFHCE010000018.1"/>
</dbReference>
<dbReference type="GO" id="GO:0005737">
    <property type="term" value="C:cytoplasm"/>
    <property type="evidence" value="ECO:0007669"/>
    <property type="project" value="TreeGrafter"/>
</dbReference>
<dbReference type="CDD" id="cd02021">
    <property type="entry name" value="GntK"/>
    <property type="match status" value="1"/>
</dbReference>
<sequence>MPRKLLVMGVSGCGKSSTAAALARALGALMIEGDDHHLPQSQEKMRRGIALDDEDRGPWLDRLGALAAASTGHVVVSCSALKRRYRERLRAAAPALVIVYLDITPEQARARVAARTAHWFPASLVDSQFATLEPPVEEPATLWIDASWTIEMQCEAVLRWLGHLPADGQAQACERG</sequence>
<comment type="caution">
    <text evidence="10">The sequence shown here is derived from an EMBL/GenBank/DDBJ whole genome shotgun (WGS) entry which is preliminary data.</text>
</comment>
<evidence type="ECO:0000313" key="10">
    <source>
        <dbReference type="EMBL" id="RRH83680.1"/>
    </source>
</evidence>
<evidence type="ECO:0000256" key="5">
    <source>
        <dbReference type="ARBA" id="ARBA00022741"/>
    </source>
</evidence>
<dbReference type="Pfam" id="PF13671">
    <property type="entry name" value="AAA_33"/>
    <property type="match status" value="1"/>
</dbReference>
<dbReference type="Proteomes" id="UP000271590">
    <property type="component" value="Unassembled WGS sequence"/>
</dbReference>
<gene>
    <name evidence="10" type="ORF">EH244_24765</name>
</gene>
<evidence type="ECO:0000256" key="1">
    <source>
        <dbReference type="ARBA" id="ARBA00004761"/>
    </source>
</evidence>
<dbReference type="GO" id="GO:0046316">
    <property type="term" value="F:gluconokinase activity"/>
    <property type="evidence" value="ECO:0007669"/>
    <property type="project" value="UniProtKB-EC"/>
</dbReference>
<keyword evidence="6 9" id="KW-0418">Kinase</keyword>
<dbReference type="AlphaFoldDB" id="A0A3P3EB51"/>
<accession>A0A3P3EB51</accession>
<evidence type="ECO:0000256" key="2">
    <source>
        <dbReference type="ARBA" id="ARBA00008420"/>
    </source>
</evidence>
<reference evidence="10 11" key="1">
    <citation type="submission" date="2018-11" db="EMBL/GenBank/DDBJ databases">
        <title>The genome of Variovorax sp T529.</title>
        <authorList>
            <person name="Gao J."/>
        </authorList>
    </citation>
    <scope>NUCLEOTIDE SEQUENCE [LARGE SCALE GENOMIC DNA]</scope>
    <source>
        <strain evidence="10 11">T529</strain>
    </source>
</reference>
<comment type="similarity">
    <text evidence="2 9">Belongs to the gluconokinase GntK/GntV family.</text>
</comment>
<dbReference type="PANTHER" id="PTHR43442:SF3">
    <property type="entry name" value="GLUCONOKINASE-RELATED"/>
    <property type="match status" value="1"/>
</dbReference>
<dbReference type="PANTHER" id="PTHR43442">
    <property type="entry name" value="GLUCONOKINASE-RELATED"/>
    <property type="match status" value="1"/>
</dbReference>
<evidence type="ECO:0000256" key="6">
    <source>
        <dbReference type="ARBA" id="ARBA00022777"/>
    </source>
</evidence>
<evidence type="ECO:0000256" key="4">
    <source>
        <dbReference type="ARBA" id="ARBA00022679"/>
    </source>
</evidence>
<dbReference type="InterPro" id="IPR027417">
    <property type="entry name" value="P-loop_NTPase"/>
</dbReference>
<keyword evidence="5 9" id="KW-0547">Nucleotide-binding</keyword>